<evidence type="ECO:0008006" key="4">
    <source>
        <dbReference type="Google" id="ProtNLM"/>
    </source>
</evidence>
<sequence length="145" mass="15284">MPGPGKKPASLKVIAGTDRKDRDAPADALNLPTLGEPPEPPDWLPNAHAVKEWKRLAPILVANKLLTDGGISALGQLCALHGKVVQLYAAGEAPNASMVSQLRNLMNDFGLTPVAQGKVKPVGEGPAENEFKNNGQRPGRKTRAA</sequence>
<protein>
    <recommendedName>
        <fullName evidence="4">Terminase</fullName>
    </recommendedName>
</protein>
<organism evidence="2 3">
    <name type="scientific">Delftia tsuruhatensis</name>
    <dbReference type="NCBI Taxonomy" id="180282"/>
    <lineage>
        <taxon>Bacteria</taxon>
        <taxon>Pseudomonadati</taxon>
        <taxon>Pseudomonadota</taxon>
        <taxon>Betaproteobacteria</taxon>
        <taxon>Burkholderiales</taxon>
        <taxon>Comamonadaceae</taxon>
        <taxon>Delftia</taxon>
    </lineage>
</organism>
<accession>A0ABN4SN26</accession>
<evidence type="ECO:0000313" key="3">
    <source>
        <dbReference type="Proteomes" id="UP000095607"/>
    </source>
</evidence>
<name>A0ABN4SN26_9BURK</name>
<keyword evidence="3" id="KW-1185">Reference proteome</keyword>
<evidence type="ECO:0000256" key="1">
    <source>
        <dbReference type="SAM" id="MobiDB-lite"/>
    </source>
</evidence>
<dbReference type="Proteomes" id="UP000095607">
    <property type="component" value="Chromosome"/>
</dbReference>
<reference evidence="2 3" key="1">
    <citation type="submission" date="2016-09" db="EMBL/GenBank/DDBJ databases">
        <title>Complete genome sequence of Deltia acidovorans CM13 isolated from murine proximal colonic tissue.</title>
        <authorList>
            <person name="Saffarian A."/>
        </authorList>
    </citation>
    <scope>NUCLEOTIDE SEQUENCE [LARGE SCALE GENOMIC DNA]</scope>
    <source>
        <strain evidence="2 3">CM13</strain>
    </source>
</reference>
<gene>
    <name evidence="2" type="ORF">BI380_16170</name>
</gene>
<feature type="region of interest" description="Disordered" evidence="1">
    <location>
        <begin position="116"/>
        <end position="145"/>
    </location>
</feature>
<feature type="region of interest" description="Disordered" evidence="1">
    <location>
        <begin position="1"/>
        <end position="41"/>
    </location>
</feature>
<proteinExistence type="predicted"/>
<dbReference type="RefSeq" id="WP_046238896.1">
    <property type="nucleotide sequence ID" value="NZ_CBCSDN010000052.1"/>
</dbReference>
<evidence type="ECO:0000313" key="2">
    <source>
        <dbReference type="EMBL" id="AOV02764.1"/>
    </source>
</evidence>
<dbReference type="EMBL" id="CP017420">
    <property type="protein sequence ID" value="AOV02764.1"/>
    <property type="molecule type" value="Genomic_DNA"/>
</dbReference>